<sequence length="152" mass="18689">MVLLVISVIIFNTVAYKMKNQHLTKNQIVHIWAFTIIFITWADLIIDEKTGGYWYFDKGIEWHNFLVYTILVPPVNIIFLNWYPYHVSWLKKIRYYIFWITFITVYELIALLPEPWGFFHYGWWKMQYSIMLDPFLLLSLRAYYKWICKIEK</sequence>
<protein>
    <submittedName>
        <fullName evidence="2">Uncharacterized protein</fullName>
    </submittedName>
</protein>
<dbReference type="Proteomes" id="UP000531594">
    <property type="component" value="Unassembled WGS sequence"/>
</dbReference>
<proteinExistence type="predicted"/>
<dbReference type="EMBL" id="JACHGK010000002">
    <property type="protein sequence ID" value="MBB6444068.1"/>
    <property type="molecule type" value="Genomic_DNA"/>
</dbReference>
<keyword evidence="1" id="KW-1133">Transmembrane helix</keyword>
<evidence type="ECO:0000313" key="2">
    <source>
        <dbReference type="EMBL" id="MBB6444068.1"/>
    </source>
</evidence>
<name>A0A7X0HNJ1_9BACI</name>
<comment type="caution">
    <text evidence="2">The sequence shown here is derived from an EMBL/GenBank/DDBJ whole genome shotgun (WGS) entry which is preliminary data.</text>
</comment>
<dbReference type="RefSeq" id="WP_184522799.1">
    <property type="nucleotide sequence ID" value="NZ_JACHGK010000002.1"/>
</dbReference>
<feature type="transmembrane region" description="Helical" evidence="1">
    <location>
        <begin position="66"/>
        <end position="83"/>
    </location>
</feature>
<feature type="transmembrane region" description="Helical" evidence="1">
    <location>
        <begin position="28"/>
        <end position="46"/>
    </location>
</feature>
<reference evidence="2 3" key="1">
    <citation type="submission" date="2020-08" db="EMBL/GenBank/DDBJ databases">
        <title>Genomic Encyclopedia of Type Strains, Phase IV (KMG-IV): sequencing the most valuable type-strain genomes for metagenomic binning, comparative biology and taxonomic classification.</title>
        <authorList>
            <person name="Goeker M."/>
        </authorList>
    </citation>
    <scope>NUCLEOTIDE SEQUENCE [LARGE SCALE GENOMIC DNA]</scope>
    <source>
        <strain evidence="2 3">DSM 5391</strain>
    </source>
</reference>
<accession>A0A7X0HNJ1</accession>
<keyword evidence="1" id="KW-0812">Transmembrane</keyword>
<keyword evidence="3" id="KW-1185">Reference proteome</keyword>
<feature type="transmembrane region" description="Helical" evidence="1">
    <location>
        <begin position="95"/>
        <end position="113"/>
    </location>
</feature>
<feature type="transmembrane region" description="Helical" evidence="1">
    <location>
        <begin position="125"/>
        <end position="144"/>
    </location>
</feature>
<dbReference type="AlphaFoldDB" id="A0A7X0HNJ1"/>
<organism evidence="2 3">
    <name type="scientific">Bacillus benzoevorans</name>
    <dbReference type="NCBI Taxonomy" id="1456"/>
    <lineage>
        <taxon>Bacteria</taxon>
        <taxon>Bacillati</taxon>
        <taxon>Bacillota</taxon>
        <taxon>Bacilli</taxon>
        <taxon>Bacillales</taxon>
        <taxon>Bacillaceae</taxon>
        <taxon>Bacillus</taxon>
    </lineage>
</organism>
<gene>
    <name evidence="2" type="ORF">HNR53_000676</name>
</gene>
<keyword evidence="1" id="KW-0472">Membrane</keyword>
<evidence type="ECO:0000313" key="3">
    <source>
        <dbReference type="Proteomes" id="UP000531594"/>
    </source>
</evidence>
<evidence type="ECO:0000256" key="1">
    <source>
        <dbReference type="SAM" id="Phobius"/>
    </source>
</evidence>